<dbReference type="OrthoDB" id="6288734at2759"/>
<feature type="binding site" evidence="13">
    <location>
        <begin position="10"/>
        <end position="15"/>
    </location>
    <ligand>
        <name>ITP</name>
        <dbReference type="ChEBI" id="CHEBI:61402"/>
    </ligand>
</feature>
<dbReference type="EnsemblMetazoa" id="XM_021058070.2">
    <property type="protein sequence ID" value="XP_020913729.1"/>
    <property type="gene ID" value="LOC110251367"/>
</dbReference>
<name>A0A913Y2G3_EXADI</name>
<dbReference type="Proteomes" id="UP000887567">
    <property type="component" value="Unplaced"/>
</dbReference>
<evidence type="ECO:0000256" key="1">
    <source>
        <dbReference type="ARBA" id="ARBA00004496"/>
    </source>
</evidence>
<evidence type="ECO:0000256" key="2">
    <source>
        <dbReference type="ARBA" id="ARBA00008023"/>
    </source>
</evidence>
<evidence type="ECO:0000313" key="15">
    <source>
        <dbReference type="EnsemblMetazoa" id="XP_020913729.1"/>
    </source>
</evidence>
<proteinExistence type="inferred from homology"/>
<comment type="function">
    <text evidence="9">Pyrophosphatase that hydrolyzes the non-canonical purine nucleotides inosine triphosphate (ITP), deoxyinosine triphosphate (dITP) as well as 2'-deoxy-N-6-hydroxylaminopurine triphosphate (dHAPTP) and xanthosine 5'-triphosphate (XTP) to their respective monophosphate derivatives. The enzyme does not distinguish between the deoxy- and ribose forms. Probably excludes non-canonical purines from RNA and DNA precursor pools, thus preventing their incorporation into RNA and DNA and avoiding chromosomal lesions.</text>
</comment>
<evidence type="ECO:0000256" key="11">
    <source>
        <dbReference type="ARBA" id="ARBA00093255"/>
    </source>
</evidence>
<evidence type="ECO:0000256" key="5">
    <source>
        <dbReference type="ARBA" id="ARBA00022741"/>
    </source>
</evidence>
<evidence type="ECO:0000313" key="16">
    <source>
        <dbReference type="Proteomes" id="UP000887567"/>
    </source>
</evidence>
<evidence type="ECO:0000256" key="3">
    <source>
        <dbReference type="ARBA" id="ARBA00022490"/>
    </source>
</evidence>
<dbReference type="RefSeq" id="XP_020913729.1">
    <property type="nucleotide sequence ID" value="XM_021058070.2"/>
</dbReference>
<dbReference type="InterPro" id="IPR002637">
    <property type="entry name" value="RdgB/HAM1"/>
</dbReference>
<evidence type="ECO:0000256" key="6">
    <source>
        <dbReference type="ARBA" id="ARBA00022801"/>
    </source>
</evidence>
<comment type="catalytic activity">
    <reaction evidence="11">
        <text>dITP + H2O = dIMP + diphosphate + H(+)</text>
        <dbReference type="Rhea" id="RHEA:28342"/>
        <dbReference type="ChEBI" id="CHEBI:15377"/>
        <dbReference type="ChEBI" id="CHEBI:15378"/>
        <dbReference type="ChEBI" id="CHEBI:33019"/>
        <dbReference type="ChEBI" id="CHEBI:61194"/>
        <dbReference type="ChEBI" id="CHEBI:61382"/>
        <dbReference type="EC" id="3.6.1.66"/>
    </reaction>
    <physiologicalReaction direction="left-to-right" evidence="11">
        <dbReference type="Rhea" id="RHEA:28343"/>
    </physiologicalReaction>
</comment>
<dbReference type="InterPro" id="IPR027502">
    <property type="entry name" value="ITPase"/>
</dbReference>
<keyword evidence="13" id="KW-0464">Manganese</keyword>
<dbReference type="GO" id="GO:0009204">
    <property type="term" value="P:deoxyribonucleoside triphosphate catabolic process"/>
    <property type="evidence" value="ECO:0007669"/>
    <property type="project" value="UniProtKB-UniRule"/>
</dbReference>
<accession>A0A913Y2G3</accession>
<dbReference type="Pfam" id="PF01725">
    <property type="entry name" value="Ham1p_like"/>
    <property type="match status" value="1"/>
</dbReference>
<dbReference type="GO" id="GO:0046872">
    <property type="term" value="F:metal ion binding"/>
    <property type="evidence" value="ECO:0007669"/>
    <property type="project" value="UniProtKB-KW"/>
</dbReference>
<comment type="similarity">
    <text evidence="2 13 14">Belongs to the HAM1 NTPase family.</text>
</comment>
<keyword evidence="5 13" id="KW-0547">Nucleotide-binding</keyword>
<comment type="function">
    <text evidence="13">Pyrophosphatase that hydrolyzes non-canonical purine nucleotides such as inosine triphosphate (ITP), deoxyinosine triphosphate (dITP) or xanthosine 5'-triphosphate (XTP) to their respective monophosphate derivatives. The enzyme does not distinguish between the deoxy- and ribose forms. Probably excludes non-canonical purines from RNA and DNA precursor pools, thus preventing their incorporation into RNA and DNA and avoiding chromosomal lesions.</text>
</comment>
<keyword evidence="4 13" id="KW-0479">Metal-binding</keyword>
<dbReference type="AlphaFoldDB" id="A0A913Y2G3"/>
<dbReference type="GeneID" id="110251367"/>
<dbReference type="Gene3D" id="3.90.950.10">
    <property type="match status" value="1"/>
</dbReference>
<sequence>MSRKTLVFVTGNQNKLKEVISILGESFPWKVEARSIDLPEFQGESDEISIEKCKVAFEKIQGPVIVEDTCLCFNALGGLPGPYVKWFLKKIGPEGLFRMLTGWEDKSAYALCTFAYCSGIKDEPVELFRGKTSGKIVEPKGPRNFGWDPCFKPDGFDQTYAEMPSEVKNSISHRGKALQALKDYFMNIDNDIQNENKKAKMDD</sequence>
<dbReference type="HAMAP" id="MF_03148">
    <property type="entry name" value="HAM1_NTPase"/>
    <property type="match status" value="1"/>
</dbReference>
<dbReference type="PANTHER" id="PTHR11067:SF9">
    <property type="entry name" value="INOSINE TRIPHOSPHATE PYROPHOSPHATASE"/>
    <property type="match status" value="1"/>
</dbReference>
<dbReference type="NCBIfam" id="TIGR00042">
    <property type="entry name" value="RdgB/HAM1 family non-canonical purine NTP pyrophosphatase"/>
    <property type="match status" value="1"/>
</dbReference>
<evidence type="ECO:0000256" key="14">
    <source>
        <dbReference type="RuleBase" id="RU003781"/>
    </source>
</evidence>
<dbReference type="GO" id="GO:0036220">
    <property type="term" value="F:ITP diphosphatase activity"/>
    <property type="evidence" value="ECO:0007669"/>
    <property type="project" value="UniProtKB-UniRule"/>
</dbReference>
<dbReference type="GO" id="GO:0000166">
    <property type="term" value="F:nucleotide binding"/>
    <property type="evidence" value="ECO:0007669"/>
    <property type="project" value="UniProtKB-KW"/>
</dbReference>
<evidence type="ECO:0000256" key="9">
    <source>
        <dbReference type="ARBA" id="ARBA00054940"/>
    </source>
</evidence>
<comment type="catalytic activity">
    <reaction evidence="13">
        <text>XTP + H2O = XMP + diphosphate + H(+)</text>
        <dbReference type="Rhea" id="RHEA:28610"/>
        <dbReference type="ChEBI" id="CHEBI:15377"/>
        <dbReference type="ChEBI" id="CHEBI:15378"/>
        <dbReference type="ChEBI" id="CHEBI:33019"/>
        <dbReference type="ChEBI" id="CHEBI:57464"/>
        <dbReference type="ChEBI" id="CHEBI:61314"/>
        <dbReference type="EC" id="3.6.1.66"/>
    </reaction>
</comment>
<feature type="binding site" evidence="13">
    <location>
        <begin position="68"/>
        <end position="69"/>
    </location>
    <ligand>
        <name>ITP</name>
        <dbReference type="ChEBI" id="CHEBI:61402"/>
    </ligand>
</feature>
<dbReference type="GO" id="GO:0035870">
    <property type="term" value="F:dITP diphosphatase activity"/>
    <property type="evidence" value="ECO:0007669"/>
    <property type="project" value="UniProtKB-UniRule"/>
</dbReference>
<dbReference type="KEGG" id="epa:110251367"/>
<dbReference type="FunFam" id="3.90.950.10:FF:000003">
    <property type="entry name" value="Inosine triphosphate pyrophosphatase"/>
    <property type="match status" value="1"/>
</dbReference>
<protein>
    <recommendedName>
        <fullName evidence="13">Inosine triphosphate pyrophosphatase</fullName>
        <shortName evidence="13">ITPase</shortName>
        <shortName evidence="13">Inosine triphosphatase</shortName>
        <ecNumber evidence="13">3.6.1.66</ecNumber>
    </recommendedName>
    <alternativeName>
        <fullName evidence="13">Non-canonical purine NTP pyrophosphatase</fullName>
    </alternativeName>
    <alternativeName>
        <fullName evidence="13">Non-standard purine NTP pyrophosphatase</fullName>
    </alternativeName>
    <alternativeName>
        <fullName evidence="13">Nucleoside-triphosphate diphosphatase</fullName>
    </alternativeName>
    <alternativeName>
        <fullName evidence="13">Nucleoside-triphosphate pyrophosphatase</fullName>
        <shortName evidence="13">NTPase</shortName>
    </alternativeName>
    <alternativeName>
        <fullName evidence="13">XTP/dITP diphosphatase</fullName>
    </alternativeName>
</protein>
<evidence type="ECO:0000256" key="4">
    <source>
        <dbReference type="ARBA" id="ARBA00022723"/>
    </source>
</evidence>
<comment type="subcellular location">
    <subcellularLocation>
        <location evidence="1 13">Cytoplasm</location>
    </subcellularLocation>
</comment>
<keyword evidence="16" id="KW-1185">Reference proteome</keyword>
<evidence type="ECO:0000256" key="7">
    <source>
        <dbReference type="ARBA" id="ARBA00022842"/>
    </source>
</evidence>
<organism evidence="15 16">
    <name type="scientific">Exaiptasia diaphana</name>
    <name type="common">Tropical sea anemone</name>
    <name type="synonym">Aiptasia pulchella</name>
    <dbReference type="NCBI Taxonomy" id="2652724"/>
    <lineage>
        <taxon>Eukaryota</taxon>
        <taxon>Metazoa</taxon>
        <taxon>Cnidaria</taxon>
        <taxon>Anthozoa</taxon>
        <taxon>Hexacorallia</taxon>
        <taxon>Actiniaria</taxon>
        <taxon>Aiptasiidae</taxon>
        <taxon>Exaiptasia</taxon>
    </lineage>
</organism>
<keyword evidence="8 13" id="KW-0546">Nucleotide metabolism</keyword>
<feature type="binding site" evidence="13">
    <location>
        <begin position="145"/>
        <end position="148"/>
    </location>
    <ligand>
        <name>ITP</name>
        <dbReference type="ChEBI" id="CHEBI:61402"/>
    </ligand>
</feature>
<dbReference type="GO" id="GO:0009117">
    <property type="term" value="P:nucleotide metabolic process"/>
    <property type="evidence" value="ECO:0007669"/>
    <property type="project" value="UniProtKB-KW"/>
</dbReference>
<dbReference type="InterPro" id="IPR029001">
    <property type="entry name" value="ITPase-like_fam"/>
</dbReference>
<dbReference type="GO" id="GO:0005737">
    <property type="term" value="C:cytoplasm"/>
    <property type="evidence" value="ECO:0007669"/>
    <property type="project" value="UniProtKB-SubCell"/>
</dbReference>
<evidence type="ECO:0000256" key="13">
    <source>
        <dbReference type="HAMAP-Rule" id="MF_03148"/>
    </source>
</evidence>
<feature type="binding site" evidence="13">
    <location>
        <position position="168"/>
    </location>
    <ligand>
        <name>ITP</name>
        <dbReference type="ChEBI" id="CHEBI:61402"/>
    </ligand>
</feature>
<comment type="catalytic activity">
    <reaction evidence="12">
        <text>N(6)-hydroxy-dATP + H2O = N(6)-hydroxy-dAMP + diphosphate + H(+)</text>
        <dbReference type="Rhea" id="RHEA:83971"/>
        <dbReference type="ChEBI" id="CHEBI:15377"/>
        <dbReference type="ChEBI" id="CHEBI:15378"/>
        <dbReference type="ChEBI" id="CHEBI:33019"/>
        <dbReference type="ChEBI" id="CHEBI:233529"/>
        <dbReference type="ChEBI" id="CHEBI:233530"/>
    </reaction>
    <physiologicalReaction direction="left-to-right" evidence="12">
        <dbReference type="Rhea" id="RHEA:83972"/>
    </physiologicalReaction>
</comment>
<keyword evidence="3 13" id="KW-0963">Cytoplasm</keyword>
<evidence type="ECO:0000256" key="12">
    <source>
        <dbReference type="ARBA" id="ARBA00093271"/>
    </source>
</evidence>
<dbReference type="CDD" id="cd00515">
    <property type="entry name" value="HAM1"/>
    <property type="match status" value="1"/>
</dbReference>
<comment type="subunit">
    <text evidence="13">Homodimer.</text>
</comment>
<evidence type="ECO:0000256" key="8">
    <source>
        <dbReference type="ARBA" id="ARBA00023080"/>
    </source>
</evidence>
<dbReference type="PANTHER" id="PTHR11067">
    <property type="entry name" value="INOSINE TRIPHOSPHATE PYROPHOSPHATASE/HAM1 PROTEIN"/>
    <property type="match status" value="1"/>
</dbReference>
<feature type="binding site" evidence="13">
    <location>
        <position position="68"/>
    </location>
    <ligand>
        <name>Mg(2+)</name>
        <dbReference type="ChEBI" id="CHEBI:18420"/>
    </ligand>
</feature>
<evidence type="ECO:0000256" key="10">
    <source>
        <dbReference type="ARBA" id="ARBA00093218"/>
    </source>
</evidence>
<keyword evidence="7 13" id="KW-0460">Magnesium</keyword>
<dbReference type="SUPFAM" id="SSF52972">
    <property type="entry name" value="ITPase-like"/>
    <property type="match status" value="1"/>
</dbReference>
<dbReference type="EC" id="3.6.1.66" evidence="13"/>
<dbReference type="OMA" id="YDPIFQP"/>
<feature type="binding site" evidence="13">
    <location>
        <position position="52"/>
    </location>
    <ligand>
        <name>ITP</name>
        <dbReference type="ChEBI" id="CHEBI:61402"/>
    </ligand>
</feature>
<feature type="binding site" evidence="13">
    <location>
        <begin position="173"/>
        <end position="174"/>
    </location>
    <ligand>
        <name>ITP</name>
        <dbReference type="ChEBI" id="CHEBI:61402"/>
    </ligand>
</feature>
<dbReference type="GO" id="GO:0036222">
    <property type="term" value="F:XTP diphosphatase activity"/>
    <property type="evidence" value="ECO:0007669"/>
    <property type="project" value="UniProtKB-UniRule"/>
</dbReference>
<keyword evidence="6 13" id="KW-0378">Hydrolase</keyword>
<reference evidence="15" key="1">
    <citation type="submission" date="2022-11" db="UniProtKB">
        <authorList>
            <consortium name="EnsemblMetazoa"/>
        </authorList>
    </citation>
    <scope>IDENTIFICATION</scope>
</reference>
<comment type="catalytic activity">
    <reaction evidence="10">
        <text>ITP + H2O = IMP + diphosphate + H(+)</text>
        <dbReference type="Rhea" id="RHEA:29399"/>
        <dbReference type="ChEBI" id="CHEBI:15377"/>
        <dbReference type="ChEBI" id="CHEBI:15378"/>
        <dbReference type="ChEBI" id="CHEBI:33019"/>
        <dbReference type="ChEBI" id="CHEBI:58053"/>
        <dbReference type="ChEBI" id="CHEBI:61402"/>
        <dbReference type="EC" id="3.6.1.66"/>
    </reaction>
    <physiologicalReaction direction="left-to-right" evidence="10">
        <dbReference type="Rhea" id="RHEA:29400"/>
    </physiologicalReaction>
</comment>
<comment type="cofactor">
    <cofactor evidence="13">
        <name>Mg(2+)</name>
        <dbReference type="ChEBI" id="CHEBI:18420"/>
    </cofactor>
    <cofactor evidence="13">
        <name>Mn(2+)</name>
        <dbReference type="ChEBI" id="CHEBI:29035"/>
    </cofactor>
    <text evidence="13">Binds 1 divalent metal cation per subunit; can use either Mg(2+) or Mn(2+).</text>
</comment>
<feature type="binding site" evidence="13">
    <location>
        <position position="40"/>
    </location>
    <ligand>
        <name>Mg(2+)</name>
        <dbReference type="ChEBI" id="CHEBI:18420"/>
    </ligand>
</feature>